<accession>B3U4M6</accession>
<dbReference type="eggNOG" id="ENOG5033GNW">
    <property type="taxonomic scope" value="Bacteria"/>
</dbReference>
<keyword evidence="1" id="KW-0472">Membrane</keyword>
<dbReference type="Proteomes" id="UP000001660">
    <property type="component" value="Chromosome"/>
</dbReference>
<evidence type="ECO:0000256" key="1">
    <source>
        <dbReference type="SAM" id="Phobius"/>
    </source>
</evidence>
<feature type="transmembrane region" description="Helical" evidence="1">
    <location>
        <begin position="117"/>
        <end position="138"/>
    </location>
</feature>
<protein>
    <submittedName>
        <fullName evidence="2">Membrane protein</fullName>
    </submittedName>
</protein>
<keyword evidence="1" id="KW-1133">Transmembrane helix</keyword>
<keyword evidence="4" id="KW-1185">Reference proteome</keyword>
<gene>
    <name evidence="3" type="ORF">NIDE1437</name>
</gene>
<reference evidence="2" key="1">
    <citation type="journal article" date="2008" name="Environ. Microbiol.">
        <title>Environmental genomics reveals a functional chlorite dismutase in the nitrite-oxidizing bacterium 'Candidatus Nitrospira defluvii'.</title>
        <authorList>
            <person name="Maixner F."/>
            <person name="Wagner M."/>
            <person name="Lucker S."/>
            <person name="Pelletier E."/>
            <person name="Schmitz-Esser S."/>
            <person name="Hace K."/>
            <person name="Spieck E."/>
            <person name="Konrat R."/>
            <person name="Le Paslier D."/>
            <person name="Daims H."/>
        </authorList>
    </citation>
    <scope>NUCLEOTIDE SEQUENCE</scope>
</reference>
<organism evidence="2">
    <name type="scientific">Nitrospira defluvii</name>
    <dbReference type="NCBI Taxonomy" id="330214"/>
    <lineage>
        <taxon>Bacteria</taxon>
        <taxon>Pseudomonadati</taxon>
        <taxon>Nitrospirota</taxon>
        <taxon>Nitrospiria</taxon>
        <taxon>Nitrospirales</taxon>
        <taxon>Nitrospiraceae</taxon>
        <taxon>Nitrospira</taxon>
    </lineage>
</organism>
<dbReference type="STRING" id="330214.NIDE1437"/>
<dbReference type="AlphaFoldDB" id="B3U4M6"/>
<feature type="transmembrane region" description="Helical" evidence="1">
    <location>
        <begin position="54"/>
        <end position="78"/>
    </location>
</feature>
<reference evidence="3 4" key="2">
    <citation type="journal article" date="2010" name="Proc. Natl. Acad. Sci. U.S.A.">
        <title>A Nitrospira metagenome illuminates the physiology and evolution of globally important nitrite-oxidizing bacteria.</title>
        <authorList>
            <person name="Lucker S."/>
            <person name="Wagner M."/>
            <person name="Maixner F."/>
            <person name="Pelletier E."/>
            <person name="Koch H."/>
            <person name="Vacherie B."/>
            <person name="Rattei T."/>
            <person name="Sinninghe Damste J."/>
            <person name="Spieck E."/>
            <person name="Le Paslier D."/>
            <person name="Daims H."/>
        </authorList>
    </citation>
    <scope>NUCLEOTIDE SEQUENCE [LARGE SCALE GENOMIC DNA]</scope>
</reference>
<proteinExistence type="predicted"/>
<evidence type="ECO:0000313" key="3">
    <source>
        <dbReference type="EMBL" id="CBK41186.1"/>
    </source>
</evidence>
<dbReference type="EMBL" id="FP929003">
    <property type="protein sequence ID" value="CBK41186.1"/>
    <property type="molecule type" value="Genomic_DNA"/>
</dbReference>
<dbReference type="EMBL" id="EU559167">
    <property type="protein sequence ID" value="ACE75593.1"/>
    <property type="molecule type" value="Genomic_DNA"/>
</dbReference>
<evidence type="ECO:0000313" key="4">
    <source>
        <dbReference type="Proteomes" id="UP000001660"/>
    </source>
</evidence>
<sequence>MADSVSGQGASRSYGWLLLGLLLVFLFRVVVQLIQAVSPVTALPSFDTWQSGAVPYPLLVVFQIIILIGCGRVVWSFLSGTVVPSDKKGRFLLIVGWTYFIVMGLRLLIGLTVAPDHFWFVAIVPTIFHLVLACFLLVSGSFHTATGACSVASIPEGAA</sequence>
<dbReference type="HOGENOM" id="CLU_1657625_0_0_0"/>
<reference evidence="3" key="3">
    <citation type="submission" date="2010-03" db="EMBL/GenBank/DDBJ databases">
        <authorList>
            <person name="Genoscope - CEA"/>
        </authorList>
    </citation>
    <scope>NUCLEOTIDE SEQUENCE</scope>
</reference>
<feature type="transmembrane region" description="Helical" evidence="1">
    <location>
        <begin position="14"/>
        <end position="34"/>
    </location>
</feature>
<dbReference type="OrthoDB" id="9342802at2"/>
<name>B3U4M6_9BACT</name>
<feature type="transmembrane region" description="Helical" evidence="1">
    <location>
        <begin position="90"/>
        <end position="111"/>
    </location>
</feature>
<evidence type="ECO:0000313" key="2">
    <source>
        <dbReference type="EMBL" id="ACE75593.1"/>
    </source>
</evidence>
<keyword evidence="1" id="KW-0812">Transmembrane</keyword>
<dbReference type="KEGG" id="nde:NIDE1437"/>